<dbReference type="InterPro" id="IPR036736">
    <property type="entry name" value="ACP-like_sf"/>
</dbReference>
<evidence type="ECO:0000313" key="3">
    <source>
        <dbReference type="Proteomes" id="UP000287361"/>
    </source>
</evidence>
<protein>
    <recommendedName>
        <fullName evidence="1">Carrier domain-containing protein</fullName>
    </recommendedName>
</protein>
<reference evidence="2 3" key="1">
    <citation type="submission" date="2018-10" db="EMBL/GenBank/DDBJ databases">
        <title>Draft Genome Sequence of Anaerotignum sp. KCTC 15736.</title>
        <authorList>
            <person name="Choi S.H."/>
            <person name="Kim J.S."/>
            <person name="Kang S.W."/>
            <person name="Lee J.S."/>
            <person name="Park S.H."/>
        </authorList>
    </citation>
    <scope>NUCLEOTIDE SEQUENCE [LARGE SCALE GENOMIC DNA]</scope>
    <source>
        <strain evidence="2 3">KCTC 15736</strain>
    </source>
</reference>
<dbReference type="GeneID" id="86194277"/>
<name>A0A401LDI7_9FIRM</name>
<dbReference type="RefSeq" id="WP_016407996.1">
    <property type="nucleotide sequence ID" value="NZ_DAVZTY010000051.1"/>
</dbReference>
<dbReference type="EMBL" id="BHVZ01000002">
    <property type="protein sequence ID" value="GCB29619.1"/>
    <property type="molecule type" value="Genomic_DNA"/>
</dbReference>
<proteinExistence type="predicted"/>
<gene>
    <name evidence="2" type="ORF">KGMB03357_12800</name>
</gene>
<dbReference type="SUPFAM" id="SSF47336">
    <property type="entry name" value="ACP-like"/>
    <property type="match status" value="1"/>
</dbReference>
<dbReference type="Gene3D" id="1.10.1200.10">
    <property type="entry name" value="ACP-like"/>
    <property type="match status" value="1"/>
</dbReference>
<dbReference type="OrthoDB" id="9812291at2"/>
<keyword evidence="3" id="KW-1185">Reference proteome</keyword>
<organism evidence="2 3">
    <name type="scientific">Anaerotignum faecicola</name>
    <dbReference type="NCBI Taxonomy" id="2358141"/>
    <lineage>
        <taxon>Bacteria</taxon>
        <taxon>Bacillati</taxon>
        <taxon>Bacillota</taxon>
        <taxon>Clostridia</taxon>
        <taxon>Lachnospirales</taxon>
        <taxon>Anaerotignaceae</taxon>
        <taxon>Anaerotignum</taxon>
    </lineage>
</organism>
<accession>A0A401LDI7</accession>
<dbReference type="InterPro" id="IPR009081">
    <property type="entry name" value="PP-bd_ACP"/>
</dbReference>
<sequence>METLLKILAELRPDVDFEENKELVDSGELDSFDIVSLVGELCDEYDIEIGADEIVPENFNSVEAIWALVQRLQED</sequence>
<dbReference type="PROSITE" id="PS50075">
    <property type="entry name" value="CARRIER"/>
    <property type="match status" value="1"/>
</dbReference>
<dbReference type="Proteomes" id="UP000287361">
    <property type="component" value="Unassembled WGS sequence"/>
</dbReference>
<evidence type="ECO:0000313" key="2">
    <source>
        <dbReference type="EMBL" id="GCB29619.1"/>
    </source>
</evidence>
<evidence type="ECO:0000259" key="1">
    <source>
        <dbReference type="PROSITE" id="PS50075"/>
    </source>
</evidence>
<dbReference type="AlphaFoldDB" id="A0A401LDI7"/>
<dbReference type="Pfam" id="PF00550">
    <property type="entry name" value="PP-binding"/>
    <property type="match status" value="1"/>
</dbReference>
<feature type="domain" description="Carrier" evidence="1">
    <location>
        <begin position="1"/>
        <end position="73"/>
    </location>
</feature>
<comment type="caution">
    <text evidence="2">The sequence shown here is derived from an EMBL/GenBank/DDBJ whole genome shotgun (WGS) entry which is preliminary data.</text>
</comment>